<dbReference type="AlphaFoldDB" id="A0A839U7L5"/>
<dbReference type="Proteomes" id="UP000554520">
    <property type="component" value="Unassembled WGS sequence"/>
</dbReference>
<comment type="caution">
    <text evidence="1">The sequence shown here is derived from an EMBL/GenBank/DDBJ whole genome shotgun (WGS) entry which is preliminary data.</text>
</comment>
<evidence type="ECO:0000313" key="2">
    <source>
        <dbReference type="Proteomes" id="UP000554520"/>
    </source>
</evidence>
<dbReference type="EMBL" id="JACHXN010000009">
    <property type="protein sequence ID" value="MBB3146738.1"/>
    <property type="molecule type" value="Genomic_DNA"/>
</dbReference>
<gene>
    <name evidence="1" type="ORF">FHS21_003154</name>
</gene>
<protein>
    <submittedName>
        <fullName evidence="1">Uncharacterized protein</fullName>
    </submittedName>
</protein>
<proteinExistence type="predicted"/>
<name>A0A839U7L5_9HYPH</name>
<organism evidence="1 2">
    <name type="scientific">Phyllobacterium trifolii</name>
    <dbReference type="NCBI Taxonomy" id="300193"/>
    <lineage>
        <taxon>Bacteria</taxon>
        <taxon>Pseudomonadati</taxon>
        <taxon>Pseudomonadota</taxon>
        <taxon>Alphaproteobacteria</taxon>
        <taxon>Hyphomicrobiales</taxon>
        <taxon>Phyllobacteriaceae</taxon>
        <taxon>Phyllobacterium</taxon>
    </lineage>
</organism>
<accession>A0A839U7L5</accession>
<keyword evidence="2" id="KW-1185">Reference proteome</keyword>
<reference evidence="1 2" key="1">
    <citation type="submission" date="2020-08" db="EMBL/GenBank/DDBJ databases">
        <title>Genomic Encyclopedia of Type Strains, Phase III (KMG-III): the genomes of soil and plant-associated and newly described type strains.</title>
        <authorList>
            <person name="Whitman W."/>
        </authorList>
    </citation>
    <scope>NUCLEOTIDE SEQUENCE [LARGE SCALE GENOMIC DNA]</scope>
    <source>
        <strain evidence="1 2">CECT 7015</strain>
    </source>
</reference>
<sequence length="76" mass="8611">MARSLNCETGQKWSVDRLRRSVKRLVREGFADPGLIVPSPRRTPQERLMPLIAGIANTNPDLTFLDIARQLVAMHE</sequence>
<evidence type="ECO:0000313" key="1">
    <source>
        <dbReference type="EMBL" id="MBB3146738.1"/>
    </source>
</evidence>